<feature type="compositionally biased region" description="Polar residues" evidence="1">
    <location>
        <begin position="84"/>
        <end position="98"/>
    </location>
</feature>
<dbReference type="Proteomes" id="UP001642405">
    <property type="component" value="Unassembled WGS sequence"/>
</dbReference>
<feature type="region of interest" description="Disordered" evidence="1">
    <location>
        <begin position="1"/>
        <end position="30"/>
    </location>
</feature>
<name>A0ABP0CZL3_9PEZI</name>
<evidence type="ECO:0000313" key="2">
    <source>
        <dbReference type="EMBL" id="CAK7237371.1"/>
    </source>
</evidence>
<protein>
    <submittedName>
        <fullName evidence="2">Uncharacterized protein</fullName>
    </submittedName>
</protein>
<feature type="compositionally biased region" description="Low complexity" evidence="1">
    <location>
        <begin position="47"/>
        <end position="62"/>
    </location>
</feature>
<comment type="caution">
    <text evidence="2">The sequence shown here is derived from an EMBL/GenBank/DDBJ whole genome shotgun (WGS) entry which is preliminary data.</text>
</comment>
<accession>A0ABP0CZL3</accession>
<evidence type="ECO:0000256" key="1">
    <source>
        <dbReference type="SAM" id="MobiDB-lite"/>
    </source>
</evidence>
<organism evidence="2 3">
    <name type="scientific">Sporothrix curviconia</name>
    <dbReference type="NCBI Taxonomy" id="1260050"/>
    <lineage>
        <taxon>Eukaryota</taxon>
        <taxon>Fungi</taxon>
        <taxon>Dikarya</taxon>
        <taxon>Ascomycota</taxon>
        <taxon>Pezizomycotina</taxon>
        <taxon>Sordariomycetes</taxon>
        <taxon>Sordariomycetidae</taxon>
        <taxon>Ophiostomatales</taxon>
        <taxon>Ophiostomataceae</taxon>
        <taxon>Sporothrix</taxon>
    </lineage>
</organism>
<proteinExistence type="predicted"/>
<evidence type="ECO:0000313" key="3">
    <source>
        <dbReference type="Proteomes" id="UP001642405"/>
    </source>
</evidence>
<feature type="compositionally biased region" description="Basic and acidic residues" evidence="1">
    <location>
        <begin position="8"/>
        <end position="20"/>
    </location>
</feature>
<feature type="region of interest" description="Disordered" evidence="1">
    <location>
        <begin position="42"/>
        <end position="98"/>
    </location>
</feature>
<sequence length="98" mass="10590">MSTASHKLAQENVRRQREENMSSTYEAQREKLFATFDPSLAVPEENGSAWDAGNDGGAWDAGNDGGAWGDGNDSSAAWDGGNDSWANDNQQPETPAQW</sequence>
<keyword evidence="3" id="KW-1185">Reference proteome</keyword>
<dbReference type="EMBL" id="CAWUHB010000149">
    <property type="protein sequence ID" value="CAK7237371.1"/>
    <property type="molecule type" value="Genomic_DNA"/>
</dbReference>
<reference evidence="2 3" key="1">
    <citation type="submission" date="2024-01" db="EMBL/GenBank/DDBJ databases">
        <authorList>
            <person name="Allen C."/>
            <person name="Tagirdzhanova G."/>
        </authorList>
    </citation>
    <scope>NUCLEOTIDE SEQUENCE [LARGE SCALE GENOMIC DNA]</scope>
</reference>
<gene>
    <name evidence="2" type="ORF">SCUCBS95973_009936</name>
</gene>